<keyword evidence="2" id="KW-0732">Signal</keyword>
<evidence type="ECO:0000313" key="4">
    <source>
        <dbReference type="EMBL" id="SMH49127.1"/>
    </source>
</evidence>
<keyword evidence="5" id="KW-1185">Reference proteome</keyword>
<evidence type="ECO:0000256" key="2">
    <source>
        <dbReference type="ARBA" id="ARBA00022729"/>
    </source>
</evidence>
<dbReference type="PANTHER" id="PTHR47151">
    <property type="entry name" value="LEU/ILE/VAL-BINDING ABC TRANSPORTER SUBUNIT"/>
    <property type="match status" value="1"/>
</dbReference>
<dbReference type="InterPro" id="IPR028081">
    <property type="entry name" value="Leu-bd"/>
</dbReference>
<evidence type="ECO:0000259" key="3">
    <source>
        <dbReference type="Pfam" id="PF13458"/>
    </source>
</evidence>
<proteinExistence type="inferred from homology"/>
<name>A0A1X7PF84_9HYPH</name>
<dbReference type="PANTHER" id="PTHR47151:SF2">
    <property type="entry name" value="AMINO ACID BINDING PROTEIN"/>
    <property type="match status" value="1"/>
</dbReference>
<evidence type="ECO:0000313" key="5">
    <source>
        <dbReference type="Proteomes" id="UP000193083"/>
    </source>
</evidence>
<dbReference type="Gene3D" id="3.40.50.2300">
    <property type="match status" value="2"/>
</dbReference>
<dbReference type="EMBL" id="FXBL01000004">
    <property type="protein sequence ID" value="SMH49127.1"/>
    <property type="molecule type" value="Genomic_DNA"/>
</dbReference>
<dbReference type="SUPFAM" id="SSF53822">
    <property type="entry name" value="Periplasmic binding protein-like I"/>
    <property type="match status" value="1"/>
</dbReference>
<comment type="similarity">
    <text evidence="1">Belongs to the leucine-binding protein family.</text>
</comment>
<reference evidence="4 5" key="1">
    <citation type="submission" date="2017-04" db="EMBL/GenBank/DDBJ databases">
        <authorList>
            <person name="Afonso C.L."/>
            <person name="Miller P.J."/>
            <person name="Scott M.A."/>
            <person name="Spackman E."/>
            <person name="Goraichik I."/>
            <person name="Dimitrov K.M."/>
            <person name="Suarez D.L."/>
            <person name="Swayne D.E."/>
        </authorList>
    </citation>
    <scope>NUCLEOTIDE SEQUENCE [LARGE SCALE GENOMIC DNA]</scope>
    <source>
        <strain evidence="4 5">B5P</strain>
    </source>
</reference>
<gene>
    <name evidence="4" type="ORF">SAMN02982922_3856</name>
</gene>
<accession>A0A1X7PF84</accession>
<dbReference type="Pfam" id="PF13458">
    <property type="entry name" value="Peripla_BP_6"/>
    <property type="match status" value="1"/>
</dbReference>
<sequence>MPGDAAAAIIPGSMRPALIIAASLAATLIQASAAEVVIGVAAPLSGPSAMLGEQVRQGAEAAAQAVGAKIEIADDACTSEGGKAAAQAFVAAKAVIVTGFLCTEAIEAALPILKQAGIAVVATGVRTNSLTDRRAKTGWPVVRFAPRADDEVEAAASILGRAWRGELFAIVDDGTIYSRELAEGLRLSFEQSGLKAAFIDTLRPQLDNQIGLAGRLRKSGATHVFVAGDRPDVAILGRDAAQIGYQVTIAGGEVLRAASEGVDLAPGTLMIGLPEWSEIADPAVVARLRDGKVEPDGYVLPAYASVEIAAQATKAAAASGSDILSALGGQEFSTVLGPVGFNDQGDRTDNPYRLYRYEGGAFIEVDQQ</sequence>
<dbReference type="InterPro" id="IPR028082">
    <property type="entry name" value="Peripla_BP_I"/>
</dbReference>
<evidence type="ECO:0000256" key="1">
    <source>
        <dbReference type="ARBA" id="ARBA00010062"/>
    </source>
</evidence>
<organism evidence="4 5">
    <name type="scientific">Mesorhizobium australicum</name>
    <dbReference type="NCBI Taxonomy" id="536018"/>
    <lineage>
        <taxon>Bacteria</taxon>
        <taxon>Pseudomonadati</taxon>
        <taxon>Pseudomonadota</taxon>
        <taxon>Alphaproteobacteria</taxon>
        <taxon>Hyphomicrobiales</taxon>
        <taxon>Phyllobacteriaceae</taxon>
        <taxon>Mesorhizobium</taxon>
    </lineage>
</organism>
<protein>
    <submittedName>
        <fullName evidence="4">Amino acid/amide ABC transporter substrate-binding protein, HAAT family</fullName>
    </submittedName>
</protein>
<dbReference type="AlphaFoldDB" id="A0A1X7PF84"/>
<feature type="domain" description="Leucine-binding protein" evidence="3">
    <location>
        <begin position="36"/>
        <end position="360"/>
    </location>
</feature>
<dbReference type="Proteomes" id="UP000193083">
    <property type="component" value="Unassembled WGS sequence"/>
</dbReference>